<gene>
    <name evidence="2" type="ORF">GCM10023318_15880</name>
</gene>
<keyword evidence="1" id="KW-0812">Transmembrane</keyword>
<evidence type="ECO:0000256" key="1">
    <source>
        <dbReference type="SAM" id="Phobius"/>
    </source>
</evidence>
<dbReference type="EMBL" id="BAABJM010000001">
    <property type="protein sequence ID" value="GAA5048277.1"/>
    <property type="molecule type" value="Genomic_DNA"/>
</dbReference>
<keyword evidence="1" id="KW-0472">Membrane</keyword>
<evidence type="ECO:0008006" key="4">
    <source>
        <dbReference type="Google" id="ProtNLM"/>
    </source>
</evidence>
<feature type="transmembrane region" description="Helical" evidence="1">
    <location>
        <begin position="282"/>
        <end position="301"/>
    </location>
</feature>
<keyword evidence="3" id="KW-1185">Reference proteome</keyword>
<feature type="transmembrane region" description="Helical" evidence="1">
    <location>
        <begin position="184"/>
        <end position="204"/>
    </location>
</feature>
<protein>
    <recommendedName>
        <fullName evidence="4">ABC transporter permease</fullName>
    </recommendedName>
</protein>
<reference evidence="3" key="1">
    <citation type="journal article" date="2019" name="Int. J. Syst. Evol. Microbiol.">
        <title>The Global Catalogue of Microorganisms (GCM) 10K type strain sequencing project: providing services to taxonomists for standard genome sequencing and annotation.</title>
        <authorList>
            <consortium name="The Broad Institute Genomics Platform"/>
            <consortium name="The Broad Institute Genome Sequencing Center for Infectious Disease"/>
            <person name="Wu L."/>
            <person name="Ma J."/>
        </authorList>
    </citation>
    <scope>NUCLEOTIDE SEQUENCE [LARGE SCALE GENOMIC DNA]</scope>
    <source>
        <strain evidence="3">JCM 18298</strain>
    </source>
</reference>
<dbReference type="RefSeq" id="WP_345494394.1">
    <property type="nucleotide sequence ID" value="NZ_BAABJM010000001.1"/>
</dbReference>
<dbReference type="Proteomes" id="UP001500603">
    <property type="component" value="Unassembled WGS sequence"/>
</dbReference>
<sequence>MMNAVAIEKTMHRQGVRSRNTGGGLLRGLLASTRAEALRLRKWPAFWVLLGTWILLNLAFTYLFNYLAYTTGESGRMSNGLPKDALLQQMLPAAVPEVFTQGMAMFGGALMLILGALATGSGFGWGTWKTGFTQGPSRTSAIGATMVALLVVVGGLVCVAFLIDTGVAAVIGASRSQELVLPSLGRVALGIGVGTAILGMWTLAGAFIGAIARGPALAVGLGLVWVLVVENLLRGVAGIFAAVAAITDHLPGTAAGSLAGSMRTTDGQAVPGVLDILSRTESLIVLGIYAVLFVAGTIVLMRRRDLI</sequence>
<keyword evidence="1" id="KW-1133">Transmembrane helix</keyword>
<evidence type="ECO:0000313" key="2">
    <source>
        <dbReference type="EMBL" id="GAA5048277.1"/>
    </source>
</evidence>
<comment type="caution">
    <text evidence="2">The sequence shown here is derived from an EMBL/GenBank/DDBJ whole genome shotgun (WGS) entry which is preliminary data.</text>
</comment>
<evidence type="ECO:0000313" key="3">
    <source>
        <dbReference type="Proteomes" id="UP001500603"/>
    </source>
</evidence>
<name>A0ABP9JZM7_9NOCA</name>
<feature type="transmembrane region" description="Helical" evidence="1">
    <location>
        <begin position="109"/>
        <end position="128"/>
    </location>
</feature>
<feature type="transmembrane region" description="Helical" evidence="1">
    <location>
        <begin position="45"/>
        <end position="68"/>
    </location>
</feature>
<organism evidence="2 3">
    <name type="scientific">Nocardia callitridis</name>
    <dbReference type="NCBI Taxonomy" id="648753"/>
    <lineage>
        <taxon>Bacteria</taxon>
        <taxon>Bacillati</taxon>
        <taxon>Actinomycetota</taxon>
        <taxon>Actinomycetes</taxon>
        <taxon>Mycobacteriales</taxon>
        <taxon>Nocardiaceae</taxon>
        <taxon>Nocardia</taxon>
    </lineage>
</organism>
<proteinExistence type="predicted"/>
<accession>A0ABP9JZM7</accession>
<feature type="transmembrane region" description="Helical" evidence="1">
    <location>
        <begin position="140"/>
        <end position="163"/>
    </location>
</feature>